<dbReference type="EMBL" id="GG671513">
    <property type="protein sequence ID" value="EER18756.1"/>
    <property type="molecule type" value="Genomic_DNA"/>
</dbReference>
<evidence type="ECO:0000313" key="2">
    <source>
        <dbReference type="Proteomes" id="UP000007800"/>
    </source>
</evidence>
<protein>
    <submittedName>
        <fullName evidence="1">Uncharacterized protein</fullName>
    </submittedName>
</protein>
<dbReference type="InParanoid" id="C5K9I4"/>
<dbReference type="AlphaFoldDB" id="C5K9I4"/>
<organism evidence="2">
    <name type="scientific">Perkinsus marinus (strain ATCC 50983 / TXsc)</name>
    <dbReference type="NCBI Taxonomy" id="423536"/>
    <lineage>
        <taxon>Eukaryota</taxon>
        <taxon>Sar</taxon>
        <taxon>Alveolata</taxon>
        <taxon>Perkinsozoa</taxon>
        <taxon>Perkinsea</taxon>
        <taxon>Perkinsida</taxon>
        <taxon>Perkinsidae</taxon>
        <taxon>Perkinsus</taxon>
    </lineage>
</organism>
<evidence type="ECO:0000313" key="1">
    <source>
        <dbReference type="EMBL" id="EER18756.1"/>
    </source>
</evidence>
<reference evidence="1 2" key="1">
    <citation type="submission" date="2008-07" db="EMBL/GenBank/DDBJ databases">
        <authorList>
            <person name="El-Sayed N."/>
            <person name="Caler E."/>
            <person name="Inman J."/>
            <person name="Amedeo P."/>
            <person name="Hass B."/>
            <person name="Wortman J."/>
        </authorList>
    </citation>
    <scope>NUCLEOTIDE SEQUENCE [LARGE SCALE GENOMIC DNA]</scope>
    <source>
        <strain evidence="2">ATCC 50983 / TXsc</strain>
    </source>
</reference>
<dbReference type="RefSeq" id="XP_002786960.1">
    <property type="nucleotide sequence ID" value="XM_002786914.1"/>
</dbReference>
<name>C5K9I4_PERM5</name>
<gene>
    <name evidence="1" type="ORF">Pmar_PMAR006376</name>
</gene>
<sequence>MLLGSTSLRAPYLITVNAEDQIIQDGCVAWDTRTKRITHVCPTAELMHNST</sequence>
<accession>C5K9I4</accession>
<dbReference type="GeneID" id="9048999"/>
<proteinExistence type="predicted"/>
<dbReference type="Proteomes" id="UP000007800">
    <property type="component" value="Unassembled WGS sequence"/>
</dbReference>
<keyword evidence="2" id="KW-1185">Reference proteome</keyword>